<proteinExistence type="predicted"/>
<dbReference type="GeneID" id="19275411"/>
<dbReference type="GO" id="GO:0003700">
    <property type="term" value="F:DNA-binding transcription factor activity"/>
    <property type="evidence" value="ECO:0007669"/>
    <property type="project" value="TreeGrafter"/>
</dbReference>
<dbReference type="GO" id="GO:0005634">
    <property type="term" value="C:nucleus"/>
    <property type="evidence" value="ECO:0007669"/>
    <property type="project" value="UniProtKB-SubCell"/>
</dbReference>
<dbReference type="InParanoid" id="W3WZM3"/>
<keyword evidence="4" id="KW-1185">Reference proteome</keyword>
<organism evidence="3 4">
    <name type="scientific">Pestalotiopsis fici (strain W106-1 / CGMCC3.15140)</name>
    <dbReference type="NCBI Taxonomy" id="1229662"/>
    <lineage>
        <taxon>Eukaryota</taxon>
        <taxon>Fungi</taxon>
        <taxon>Dikarya</taxon>
        <taxon>Ascomycota</taxon>
        <taxon>Pezizomycotina</taxon>
        <taxon>Sordariomycetes</taxon>
        <taxon>Xylariomycetidae</taxon>
        <taxon>Amphisphaeriales</taxon>
        <taxon>Sporocadaceae</taxon>
        <taxon>Pestalotiopsis</taxon>
    </lineage>
</organism>
<name>W3WZM3_PESFW</name>
<dbReference type="RefSeq" id="XP_007837170.1">
    <property type="nucleotide sequence ID" value="XM_007838979.1"/>
</dbReference>
<evidence type="ECO:0000313" key="4">
    <source>
        <dbReference type="Proteomes" id="UP000030651"/>
    </source>
</evidence>
<dbReference type="AlphaFoldDB" id="W3WZM3"/>
<dbReference type="OMA" id="NVACANS"/>
<dbReference type="Proteomes" id="UP000030651">
    <property type="component" value="Unassembled WGS sequence"/>
</dbReference>
<keyword evidence="2" id="KW-0539">Nucleus</keyword>
<dbReference type="OrthoDB" id="648861at2759"/>
<sequence length="526" mass="59607">MRFSCEWPGPAGITRRRDAAKSSQKTVYKANQSVPLRPALDRRVFSHAKGDDGAHTEFQKACIQQHHGYNEVLRPGVYPRVFSLPSPPGMACANSIILTPYDRVCLDYFPATTVYSIHSTGAWSPLNQVHRDTAASSSMVMHMLLAHAASDMTRRNPDSHVKLPQLQSGLYHYTAAIQELHNCINPKRTAPSTQGLDAVITTLFLMIHYGLRSGSSLLQARTHFVGLKSLLASWLQSIYPTDREGTSANQQLSALSSQLLIWLLYSDVGGTCSGAIAELVNVLTESSLLPLDRTQLYRNAQIGFPRTEKKLGPVEHMIYARTHEKVFELGHELQLMRSRIWRLPSNASSETRQALYLELLDQCQSIEKRCDDVFRSMYEDDTRRVISKHAVRLNMTIAMQYWTCILFFRRWLVPERAPQPIHRLAVARIVACLHDQYGHDRRRLIRCAWPLFMASIETTGDLSKRRWLLDRLGETRHATAECAWSWEAAQKITALQDSGTRGESVDLRQFMPMLSTEESLGGMKPF</sequence>
<dbReference type="InterPro" id="IPR021858">
    <property type="entry name" value="Fun_TF"/>
</dbReference>
<accession>W3WZM3</accession>
<dbReference type="GO" id="GO:0045944">
    <property type="term" value="P:positive regulation of transcription by RNA polymerase II"/>
    <property type="evidence" value="ECO:0007669"/>
    <property type="project" value="TreeGrafter"/>
</dbReference>
<dbReference type="PANTHER" id="PTHR37534">
    <property type="entry name" value="TRANSCRIPTIONAL ACTIVATOR PROTEIN UGA3"/>
    <property type="match status" value="1"/>
</dbReference>
<evidence type="ECO:0000256" key="1">
    <source>
        <dbReference type="ARBA" id="ARBA00004123"/>
    </source>
</evidence>
<dbReference type="HOGENOM" id="CLU_469311_0_0_1"/>
<dbReference type="Pfam" id="PF11951">
    <property type="entry name" value="Fungal_trans_2"/>
    <property type="match status" value="1"/>
</dbReference>
<dbReference type="eggNOG" id="ENOG502SMH1">
    <property type="taxonomic scope" value="Eukaryota"/>
</dbReference>
<evidence type="ECO:0000313" key="3">
    <source>
        <dbReference type="EMBL" id="ETS78336.1"/>
    </source>
</evidence>
<dbReference type="PANTHER" id="PTHR37534:SF49">
    <property type="entry name" value="LYSINE BIOSYNTHESIS REGULATORY PROTEIN LYS14"/>
    <property type="match status" value="1"/>
</dbReference>
<dbReference type="GO" id="GO:0000976">
    <property type="term" value="F:transcription cis-regulatory region binding"/>
    <property type="evidence" value="ECO:0007669"/>
    <property type="project" value="TreeGrafter"/>
</dbReference>
<evidence type="ECO:0000256" key="2">
    <source>
        <dbReference type="ARBA" id="ARBA00023242"/>
    </source>
</evidence>
<gene>
    <name evidence="3" type="ORF">PFICI_10398</name>
</gene>
<dbReference type="KEGG" id="pfy:PFICI_10398"/>
<comment type="subcellular location">
    <subcellularLocation>
        <location evidence="1">Nucleus</location>
    </subcellularLocation>
</comment>
<evidence type="ECO:0008006" key="5">
    <source>
        <dbReference type="Google" id="ProtNLM"/>
    </source>
</evidence>
<reference evidence="4" key="1">
    <citation type="journal article" date="2015" name="BMC Genomics">
        <title>Genomic and transcriptomic analysis of the endophytic fungus Pestalotiopsis fici reveals its lifestyle and high potential for synthesis of natural products.</title>
        <authorList>
            <person name="Wang X."/>
            <person name="Zhang X."/>
            <person name="Liu L."/>
            <person name="Xiang M."/>
            <person name="Wang W."/>
            <person name="Sun X."/>
            <person name="Che Y."/>
            <person name="Guo L."/>
            <person name="Liu G."/>
            <person name="Guo L."/>
            <person name="Wang C."/>
            <person name="Yin W.B."/>
            <person name="Stadler M."/>
            <person name="Zhang X."/>
            <person name="Liu X."/>
        </authorList>
    </citation>
    <scope>NUCLEOTIDE SEQUENCE [LARGE SCALE GENOMIC DNA]</scope>
    <source>
        <strain evidence="4">W106-1 / CGMCC3.15140</strain>
    </source>
</reference>
<dbReference type="EMBL" id="KI912115">
    <property type="protein sequence ID" value="ETS78336.1"/>
    <property type="molecule type" value="Genomic_DNA"/>
</dbReference>
<protein>
    <recommendedName>
        <fullName evidence="5">Transcription factor domain-containing protein</fullName>
    </recommendedName>
</protein>